<proteinExistence type="predicted"/>
<evidence type="ECO:0000256" key="1">
    <source>
        <dbReference type="SAM" id="MobiDB-lite"/>
    </source>
</evidence>
<accession>A0A101LYM9</accession>
<sequence length="140" mass="15615">MEHRAPTWDDRLGCSVGMIGLDTWIGSAPSYRKHPHSLISYNKFYPFRGDTKIYYSSSGHLKWILLSLKVGISGAKPLVLALGRASDESLPQARNFLYESTEPQPSTLDPQTLNSTYTGTELVDSTTHPTEQEVLPRFDG</sequence>
<reference evidence="2" key="1">
    <citation type="journal article" date="2015" name="Genome Biol. Evol.">
        <title>Organellar Genomes of White Spruce (Picea glauca): Assembly and Annotation.</title>
        <authorList>
            <person name="Jackman S.D."/>
            <person name="Warren R.L."/>
            <person name="Gibb E.A."/>
            <person name="Vandervalk B.P."/>
            <person name="Mohamadi H."/>
            <person name="Chu J."/>
            <person name="Raymond A."/>
            <person name="Pleasance S."/>
            <person name="Coope R."/>
            <person name="Wildung M.R."/>
            <person name="Ritland C.E."/>
            <person name="Bousquet J."/>
            <person name="Jones S.J."/>
            <person name="Bohlmann J."/>
            <person name="Birol I."/>
        </authorList>
    </citation>
    <scope>NUCLEOTIDE SEQUENCE [LARGE SCALE GENOMIC DNA]</scope>
    <source>
        <tissue evidence="2">Flushing bud</tissue>
    </source>
</reference>
<keyword evidence="2" id="KW-0496">Mitochondrion</keyword>
<evidence type="ECO:0000313" key="2">
    <source>
        <dbReference type="EMBL" id="KUM47776.1"/>
    </source>
</evidence>
<dbReference type="AlphaFoldDB" id="A0A101LYM9"/>
<gene>
    <name evidence="2" type="ORF">ABT39_MTgene4770</name>
</gene>
<dbReference type="EMBL" id="LKAM01000006">
    <property type="protein sequence ID" value="KUM47776.1"/>
    <property type="molecule type" value="Genomic_DNA"/>
</dbReference>
<protein>
    <submittedName>
        <fullName evidence="2">Uncharacterized protein</fullName>
    </submittedName>
</protein>
<feature type="compositionally biased region" description="Basic and acidic residues" evidence="1">
    <location>
        <begin position="130"/>
        <end position="140"/>
    </location>
</feature>
<comment type="caution">
    <text evidence="2">The sequence shown here is derived from an EMBL/GenBank/DDBJ whole genome shotgun (WGS) entry which is preliminary data.</text>
</comment>
<feature type="region of interest" description="Disordered" evidence="1">
    <location>
        <begin position="121"/>
        <end position="140"/>
    </location>
</feature>
<name>A0A101LYM9_PICGL</name>
<geneLocation type="mitochondrion" evidence="2"/>
<organism evidence="2">
    <name type="scientific">Picea glauca</name>
    <name type="common">White spruce</name>
    <name type="synonym">Pinus glauca</name>
    <dbReference type="NCBI Taxonomy" id="3330"/>
    <lineage>
        <taxon>Eukaryota</taxon>
        <taxon>Viridiplantae</taxon>
        <taxon>Streptophyta</taxon>
        <taxon>Embryophyta</taxon>
        <taxon>Tracheophyta</taxon>
        <taxon>Spermatophyta</taxon>
        <taxon>Pinopsida</taxon>
        <taxon>Pinidae</taxon>
        <taxon>Conifers I</taxon>
        <taxon>Pinales</taxon>
        <taxon>Pinaceae</taxon>
        <taxon>Picea</taxon>
    </lineage>
</organism>